<evidence type="ECO:0000259" key="8">
    <source>
        <dbReference type="PROSITE" id="PS50035"/>
    </source>
</evidence>
<dbReference type="GO" id="GO:0016042">
    <property type="term" value="P:lipid catabolic process"/>
    <property type="evidence" value="ECO:0007669"/>
    <property type="project" value="UniProtKB-KW"/>
</dbReference>
<evidence type="ECO:0000256" key="4">
    <source>
        <dbReference type="ARBA" id="ARBA00022801"/>
    </source>
</evidence>
<dbReference type="EMBL" id="PPSL01000002">
    <property type="protein sequence ID" value="PQJ11347.1"/>
    <property type="molecule type" value="Genomic_DNA"/>
</dbReference>
<feature type="domain" description="PLD phosphodiesterase" evidence="8">
    <location>
        <begin position="308"/>
        <end position="341"/>
    </location>
</feature>
<keyword evidence="6" id="KW-0443">Lipid metabolism</keyword>
<gene>
    <name evidence="9" type="ORF">CJD36_005975</name>
</gene>
<dbReference type="InterPro" id="IPR001736">
    <property type="entry name" value="PLipase_D/transphosphatidylase"/>
</dbReference>
<comment type="catalytic activity">
    <reaction evidence="1">
        <text>a 1,2-diacyl-sn-glycero-3-phosphocholine + H2O = a 1,2-diacyl-sn-glycero-3-phosphate + choline + H(+)</text>
        <dbReference type="Rhea" id="RHEA:14445"/>
        <dbReference type="ChEBI" id="CHEBI:15354"/>
        <dbReference type="ChEBI" id="CHEBI:15377"/>
        <dbReference type="ChEBI" id="CHEBI:15378"/>
        <dbReference type="ChEBI" id="CHEBI:57643"/>
        <dbReference type="ChEBI" id="CHEBI:58608"/>
        <dbReference type="EC" id="3.1.4.4"/>
    </reaction>
</comment>
<dbReference type="SUPFAM" id="SSF56024">
    <property type="entry name" value="Phospholipase D/nuclease"/>
    <property type="match status" value="2"/>
</dbReference>
<dbReference type="RefSeq" id="WP_105038226.1">
    <property type="nucleotide sequence ID" value="NZ_PPSL01000002.1"/>
</dbReference>
<evidence type="ECO:0000313" key="10">
    <source>
        <dbReference type="Proteomes" id="UP000239872"/>
    </source>
</evidence>
<keyword evidence="7" id="KW-0732">Signal</keyword>
<dbReference type="Pfam" id="PF13091">
    <property type="entry name" value="PLDc_2"/>
    <property type="match status" value="2"/>
</dbReference>
<proteinExistence type="inferred from homology"/>
<dbReference type="SMART" id="SM00155">
    <property type="entry name" value="PLDc"/>
    <property type="match status" value="2"/>
</dbReference>
<name>A0A2S7SXL4_9BACT</name>
<organism evidence="9 10">
    <name type="scientific">Flavipsychrobacter stenotrophus</name>
    <dbReference type="NCBI Taxonomy" id="2077091"/>
    <lineage>
        <taxon>Bacteria</taxon>
        <taxon>Pseudomonadati</taxon>
        <taxon>Bacteroidota</taxon>
        <taxon>Chitinophagia</taxon>
        <taxon>Chitinophagales</taxon>
        <taxon>Chitinophagaceae</taxon>
        <taxon>Flavipsychrobacter</taxon>
    </lineage>
</organism>
<evidence type="ECO:0000256" key="6">
    <source>
        <dbReference type="ARBA" id="ARBA00023098"/>
    </source>
</evidence>
<dbReference type="OrthoDB" id="9762009at2"/>
<dbReference type="PROSITE" id="PS50035">
    <property type="entry name" value="PLD"/>
    <property type="match status" value="2"/>
</dbReference>
<dbReference type="InterPro" id="IPR026444">
    <property type="entry name" value="Secre_tail"/>
</dbReference>
<dbReference type="Proteomes" id="UP000239872">
    <property type="component" value="Unassembled WGS sequence"/>
</dbReference>
<dbReference type="AlphaFoldDB" id="A0A2S7SXL4"/>
<comment type="caution">
    <text evidence="9">The sequence shown here is derived from an EMBL/GenBank/DDBJ whole genome shotgun (WGS) entry which is preliminary data.</text>
</comment>
<dbReference type="GO" id="GO:0006793">
    <property type="term" value="P:phosphorus metabolic process"/>
    <property type="evidence" value="ECO:0007669"/>
    <property type="project" value="UniProtKB-ARBA"/>
</dbReference>
<evidence type="ECO:0000256" key="2">
    <source>
        <dbReference type="ARBA" id="ARBA00008664"/>
    </source>
</evidence>
<dbReference type="InterPro" id="IPR025202">
    <property type="entry name" value="PLD-like_dom"/>
</dbReference>
<feature type="chain" id="PRO_5015776682" description="phospholipase D" evidence="7">
    <location>
        <begin position="22"/>
        <end position="474"/>
    </location>
</feature>
<evidence type="ECO:0000313" key="9">
    <source>
        <dbReference type="EMBL" id="PQJ11347.1"/>
    </source>
</evidence>
<evidence type="ECO:0000256" key="7">
    <source>
        <dbReference type="SAM" id="SignalP"/>
    </source>
</evidence>
<dbReference type="PANTHER" id="PTHR43856">
    <property type="entry name" value="CARDIOLIPIN HYDROLASE"/>
    <property type="match status" value="1"/>
</dbReference>
<evidence type="ECO:0000256" key="1">
    <source>
        <dbReference type="ARBA" id="ARBA00000798"/>
    </source>
</evidence>
<comment type="similarity">
    <text evidence="2">Belongs to the phospholipase D family.</text>
</comment>
<keyword evidence="5" id="KW-0442">Lipid degradation</keyword>
<feature type="domain" description="PLD phosphodiesterase" evidence="8">
    <location>
        <begin position="130"/>
        <end position="164"/>
    </location>
</feature>
<accession>A0A2S7SXL4</accession>
<dbReference type="EC" id="3.1.4.4" evidence="3"/>
<sequence length="474" mass="51403">MRFLKFSLLAILSIVATHAHAGNKIKYYFNHPPETSVSTGVDAINLNGRIDDTLIAYINRAKYTLDIAVYNFTSYSGSGDLSNVVNAINAAYTRGVKIRWIHNGTTATANTGLTTVNAAIPKLASPIGSAYNIMHDKFMVVDGHSPNPDESIVWTGSTNWSVAQFNQDYDNVVIVQDSALAHAYIGEFNQMWGDTGMTYNLTNSKFGPYKADLGRHNFTIDGKQVELYFSPSDGTNNKIKSAILTANKDLYFGVYTMTDNGCANSIATVKMNGAYVAGIVDQYSNYSGNGAYATLTANLGSNFITYTGSDLYHNKYVVIDPSDACSDPMVLTGSHNWTSAANTTNDENTLIIHDATAANIYLQAFRGDFYALGGSLTKVYGCTSGVDEVGEEKARMAVYPNPSSGDFTMTLDLAAPQSVTAYITDISGRSINIINDEWQPAGVMKKTLSVPAAGIYIVKIITNASVYNYQIIRN</sequence>
<reference evidence="9 10" key="1">
    <citation type="submission" date="2018-01" db="EMBL/GenBank/DDBJ databases">
        <title>A novel member of the phylum Bacteroidetes isolated from glacier ice.</title>
        <authorList>
            <person name="Liu Q."/>
            <person name="Xin Y.-H."/>
        </authorList>
    </citation>
    <scope>NUCLEOTIDE SEQUENCE [LARGE SCALE GENOMIC DNA]</scope>
    <source>
        <strain evidence="9 10">RB1R16</strain>
    </source>
</reference>
<dbReference type="Gene3D" id="3.30.870.10">
    <property type="entry name" value="Endonuclease Chain A"/>
    <property type="match status" value="2"/>
</dbReference>
<keyword evidence="4" id="KW-0378">Hydrolase</keyword>
<evidence type="ECO:0000256" key="5">
    <source>
        <dbReference type="ARBA" id="ARBA00022963"/>
    </source>
</evidence>
<dbReference type="InterPro" id="IPR051406">
    <property type="entry name" value="PLD_domain"/>
</dbReference>
<dbReference type="NCBIfam" id="TIGR04183">
    <property type="entry name" value="Por_Secre_tail"/>
    <property type="match status" value="1"/>
</dbReference>
<feature type="signal peptide" evidence="7">
    <location>
        <begin position="1"/>
        <end position="21"/>
    </location>
</feature>
<dbReference type="GO" id="GO:0004630">
    <property type="term" value="F:phospholipase D activity"/>
    <property type="evidence" value="ECO:0007669"/>
    <property type="project" value="UniProtKB-EC"/>
</dbReference>
<dbReference type="PANTHER" id="PTHR43856:SF1">
    <property type="entry name" value="MITOCHONDRIAL CARDIOLIPIN HYDROLASE"/>
    <property type="match status" value="1"/>
</dbReference>
<evidence type="ECO:0000256" key="3">
    <source>
        <dbReference type="ARBA" id="ARBA00012027"/>
    </source>
</evidence>
<protein>
    <recommendedName>
        <fullName evidence="3">phospholipase D</fullName>
        <ecNumber evidence="3">3.1.4.4</ecNumber>
    </recommendedName>
</protein>
<dbReference type="GO" id="GO:0016891">
    <property type="term" value="F:RNA endonuclease activity producing 5'-phosphomonoesters, hydrolytic mechanism"/>
    <property type="evidence" value="ECO:0007669"/>
    <property type="project" value="TreeGrafter"/>
</dbReference>
<keyword evidence="10" id="KW-1185">Reference proteome</keyword>